<name>A0AAD7CFD1_MYCRO</name>
<protein>
    <submittedName>
        <fullName evidence="1">Uncharacterized protein</fullName>
    </submittedName>
</protein>
<keyword evidence="2" id="KW-1185">Reference proteome</keyword>
<dbReference type="AlphaFoldDB" id="A0AAD7CFD1"/>
<evidence type="ECO:0000313" key="2">
    <source>
        <dbReference type="Proteomes" id="UP001221757"/>
    </source>
</evidence>
<reference evidence="1" key="1">
    <citation type="submission" date="2023-03" db="EMBL/GenBank/DDBJ databases">
        <title>Massive genome expansion in bonnet fungi (Mycena s.s.) driven by repeated elements and novel gene families across ecological guilds.</title>
        <authorList>
            <consortium name="Lawrence Berkeley National Laboratory"/>
            <person name="Harder C.B."/>
            <person name="Miyauchi S."/>
            <person name="Viragh M."/>
            <person name="Kuo A."/>
            <person name="Thoen E."/>
            <person name="Andreopoulos B."/>
            <person name="Lu D."/>
            <person name="Skrede I."/>
            <person name="Drula E."/>
            <person name="Henrissat B."/>
            <person name="Morin E."/>
            <person name="Kohler A."/>
            <person name="Barry K."/>
            <person name="LaButti K."/>
            <person name="Morin E."/>
            <person name="Salamov A."/>
            <person name="Lipzen A."/>
            <person name="Mereny Z."/>
            <person name="Hegedus B."/>
            <person name="Baldrian P."/>
            <person name="Stursova M."/>
            <person name="Weitz H."/>
            <person name="Taylor A."/>
            <person name="Grigoriev I.V."/>
            <person name="Nagy L.G."/>
            <person name="Martin F."/>
            <person name="Kauserud H."/>
        </authorList>
    </citation>
    <scope>NUCLEOTIDE SEQUENCE</scope>
    <source>
        <strain evidence="1">CBHHK067</strain>
    </source>
</reference>
<dbReference type="Proteomes" id="UP001221757">
    <property type="component" value="Unassembled WGS sequence"/>
</dbReference>
<gene>
    <name evidence="1" type="ORF">B0H17DRAFT_1148187</name>
</gene>
<evidence type="ECO:0000313" key="1">
    <source>
        <dbReference type="EMBL" id="KAJ7646161.1"/>
    </source>
</evidence>
<dbReference type="EMBL" id="JARKIE010000387">
    <property type="protein sequence ID" value="KAJ7646161.1"/>
    <property type="molecule type" value="Genomic_DNA"/>
</dbReference>
<comment type="caution">
    <text evidence="1">The sequence shown here is derived from an EMBL/GenBank/DDBJ whole genome shotgun (WGS) entry which is preliminary data.</text>
</comment>
<proteinExistence type="predicted"/>
<accession>A0AAD7CFD1</accession>
<organism evidence="1 2">
    <name type="scientific">Mycena rosella</name>
    <name type="common">Pink bonnet</name>
    <name type="synonym">Agaricus rosellus</name>
    <dbReference type="NCBI Taxonomy" id="1033263"/>
    <lineage>
        <taxon>Eukaryota</taxon>
        <taxon>Fungi</taxon>
        <taxon>Dikarya</taxon>
        <taxon>Basidiomycota</taxon>
        <taxon>Agaricomycotina</taxon>
        <taxon>Agaricomycetes</taxon>
        <taxon>Agaricomycetidae</taxon>
        <taxon>Agaricales</taxon>
        <taxon>Marasmiineae</taxon>
        <taxon>Mycenaceae</taxon>
        <taxon>Mycena</taxon>
    </lineage>
</organism>
<sequence length="149" mass="16521">MLEHINACPRGIEPLSTTTHIFFRDLPDLENCISLPCPRGEGGGYNLATHAREDSSVGLSRHVYFPSNGRYSFKGIAIIHGRLGGIVPRRMSAAQGPFCSRPVEKIHQPHLNAPRRIRISTCQFKPSIATFIRGHHHDPQGLGRSISLH</sequence>